<dbReference type="PANTHER" id="PTHR33223:SF10">
    <property type="entry name" value="AMINOTRANSFERASE-LIKE PLANT MOBILE DOMAIN-CONTAINING PROTEIN"/>
    <property type="match status" value="1"/>
</dbReference>
<sequence length="193" mass="22298">MADIQEAHTKLLQLPEKLDKNHQEILKPNSAQKVATTTLLKYNTEPLHEDLLLQEPPQHFIPPKFNLYDGSGDPLDYILQFKTNMALWPKCKDIFACLFQASLKGSAMDWYHRLPERSITSYDQLESLFVTQYIHNKRRQTEVTALFRCKQQPTESTKKYMDRFKKECLKADSPDENTCLMAFASGVNPTSAL</sequence>
<keyword evidence="3" id="KW-1185">Reference proteome</keyword>
<gene>
    <name evidence="2" type="ORF">FRX31_022551</name>
</gene>
<reference evidence="2 3" key="1">
    <citation type="submission" date="2020-06" db="EMBL/GenBank/DDBJ databases">
        <title>Transcriptomic and genomic resources for Thalictrum thalictroides and T. hernandezii: Facilitating candidate gene discovery in an emerging model plant lineage.</title>
        <authorList>
            <person name="Arias T."/>
            <person name="Riano-Pachon D.M."/>
            <person name="Di Stilio V.S."/>
        </authorList>
    </citation>
    <scope>NUCLEOTIDE SEQUENCE [LARGE SCALE GENOMIC DNA]</scope>
    <source>
        <strain evidence="3">cv. WT478/WT964</strain>
        <tissue evidence="2">Leaves</tissue>
    </source>
</reference>
<feature type="domain" description="Retrotransposon gag" evidence="1">
    <location>
        <begin position="98"/>
        <end position="189"/>
    </location>
</feature>
<protein>
    <submittedName>
        <fullName evidence="2">Retrovirus-related pol polyprotein from transposon opus</fullName>
    </submittedName>
</protein>
<dbReference type="Proteomes" id="UP000554482">
    <property type="component" value="Unassembled WGS sequence"/>
</dbReference>
<dbReference type="InterPro" id="IPR005162">
    <property type="entry name" value="Retrotrans_gag_dom"/>
</dbReference>
<feature type="non-terminal residue" evidence="2">
    <location>
        <position position="193"/>
    </location>
</feature>
<dbReference type="Pfam" id="PF03732">
    <property type="entry name" value="Retrotrans_gag"/>
    <property type="match status" value="1"/>
</dbReference>
<comment type="caution">
    <text evidence="2">The sequence shown here is derived from an EMBL/GenBank/DDBJ whole genome shotgun (WGS) entry which is preliminary data.</text>
</comment>
<dbReference type="AlphaFoldDB" id="A0A7J6VTZ0"/>
<name>A0A7J6VTZ0_THATH</name>
<evidence type="ECO:0000313" key="3">
    <source>
        <dbReference type="Proteomes" id="UP000554482"/>
    </source>
</evidence>
<dbReference type="PANTHER" id="PTHR33223">
    <property type="entry name" value="CCHC-TYPE DOMAIN-CONTAINING PROTEIN"/>
    <property type="match status" value="1"/>
</dbReference>
<evidence type="ECO:0000259" key="1">
    <source>
        <dbReference type="Pfam" id="PF03732"/>
    </source>
</evidence>
<accession>A0A7J6VTZ0</accession>
<dbReference type="OrthoDB" id="1752139at2759"/>
<evidence type="ECO:0000313" key="2">
    <source>
        <dbReference type="EMBL" id="KAF5187862.1"/>
    </source>
</evidence>
<organism evidence="2 3">
    <name type="scientific">Thalictrum thalictroides</name>
    <name type="common">Rue-anemone</name>
    <name type="synonym">Anemone thalictroides</name>
    <dbReference type="NCBI Taxonomy" id="46969"/>
    <lineage>
        <taxon>Eukaryota</taxon>
        <taxon>Viridiplantae</taxon>
        <taxon>Streptophyta</taxon>
        <taxon>Embryophyta</taxon>
        <taxon>Tracheophyta</taxon>
        <taxon>Spermatophyta</taxon>
        <taxon>Magnoliopsida</taxon>
        <taxon>Ranunculales</taxon>
        <taxon>Ranunculaceae</taxon>
        <taxon>Thalictroideae</taxon>
        <taxon>Thalictrum</taxon>
    </lineage>
</organism>
<proteinExistence type="predicted"/>
<dbReference type="EMBL" id="JABWDY010027465">
    <property type="protein sequence ID" value="KAF5187862.1"/>
    <property type="molecule type" value="Genomic_DNA"/>
</dbReference>